<dbReference type="Gene3D" id="3.30.200.20">
    <property type="entry name" value="Phosphorylase Kinase, domain 1"/>
    <property type="match status" value="1"/>
</dbReference>
<evidence type="ECO:0000256" key="21">
    <source>
        <dbReference type="SAM" id="Phobius"/>
    </source>
</evidence>
<reference evidence="24 25" key="1">
    <citation type="journal article" date="2022" name="Cell">
        <title>Repeat-based holocentromeres influence genome architecture and karyotype evolution.</title>
        <authorList>
            <person name="Hofstatter P.G."/>
            <person name="Thangavel G."/>
            <person name="Lux T."/>
            <person name="Neumann P."/>
            <person name="Vondrak T."/>
            <person name="Novak P."/>
            <person name="Zhang M."/>
            <person name="Costa L."/>
            <person name="Castellani M."/>
            <person name="Scott A."/>
            <person name="Toegelov H."/>
            <person name="Fuchs J."/>
            <person name="Mata-Sucre Y."/>
            <person name="Dias Y."/>
            <person name="Vanzela A.L.L."/>
            <person name="Huettel B."/>
            <person name="Almeida C.C.S."/>
            <person name="Simkova H."/>
            <person name="Souza G."/>
            <person name="Pedrosa-Harand A."/>
            <person name="Macas J."/>
            <person name="Mayer K.F.X."/>
            <person name="Houben A."/>
            <person name="Marques A."/>
        </authorList>
    </citation>
    <scope>NUCLEOTIDE SEQUENCE [LARGE SCALE GENOMIC DNA]</scope>
    <source>
        <strain evidence="24">RhyTen1mFocal</strain>
    </source>
</reference>
<feature type="signal peptide" evidence="22">
    <location>
        <begin position="1"/>
        <end position="24"/>
    </location>
</feature>
<keyword evidence="12" id="KW-0418">Kinase</keyword>
<dbReference type="GO" id="GO:0004674">
    <property type="term" value="F:protein serine/threonine kinase activity"/>
    <property type="evidence" value="ECO:0007669"/>
    <property type="project" value="UniProtKB-KW"/>
</dbReference>
<evidence type="ECO:0000256" key="10">
    <source>
        <dbReference type="ARBA" id="ARBA00022737"/>
    </source>
</evidence>
<dbReference type="GO" id="GO:0005524">
    <property type="term" value="F:ATP binding"/>
    <property type="evidence" value="ECO:0007669"/>
    <property type="project" value="UniProtKB-UniRule"/>
</dbReference>
<evidence type="ECO:0000256" key="8">
    <source>
        <dbReference type="ARBA" id="ARBA00022692"/>
    </source>
</evidence>
<dbReference type="Proteomes" id="UP001210211">
    <property type="component" value="Unassembled WGS sequence"/>
</dbReference>
<dbReference type="Pfam" id="PF00560">
    <property type="entry name" value="LRR_1"/>
    <property type="match status" value="2"/>
</dbReference>
<evidence type="ECO:0000256" key="16">
    <source>
        <dbReference type="ARBA" id="ARBA00023170"/>
    </source>
</evidence>
<dbReference type="SMART" id="SM00220">
    <property type="entry name" value="S_TKc"/>
    <property type="match status" value="1"/>
</dbReference>
<evidence type="ECO:0000256" key="7">
    <source>
        <dbReference type="ARBA" id="ARBA00022679"/>
    </source>
</evidence>
<evidence type="ECO:0000256" key="17">
    <source>
        <dbReference type="ARBA" id="ARBA00023180"/>
    </source>
</evidence>
<dbReference type="FunFam" id="3.80.10.10:FF:000452">
    <property type="entry name" value="Probable LRR receptor-like serine/threonine-protein kinase RFK1"/>
    <property type="match status" value="1"/>
</dbReference>
<dbReference type="Pfam" id="PF07714">
    <property type="entry name" value="PK_Tyr_Ser-Thr"/>
    <property type="match status" value="1"/>
</dbReference>
<evidence type="ECO:0000256" key="3">
    <source>
        <dbReference type="ARBA" id="ARBA00012513"/>
    </source>
</evidence>
<dbReference type="InterPro" id="IPR000719">
    <property type="entry name" value="Prot_kinase_dom"/>
</dbReference>
<evidence type="ECO:0000256" key="9">
    <source>
        <dbReference type="ARBA" id="ARBA00022729"/>
    </source>
</evidence>
<dbReference type="InterPro" id="IPR001611">
    <property type="entry name" value="Leu-rich_rpt"/>
</dbReference>
<dbReference type="PANTHER" id="PTHR48006">
    <property type="entry name" value="LEUCINE-RICH REPEAT-CONTAINING PROTEIN DDB_G0281931-RELATED"/>
    <property type="match status" value="1"/>
</dbReference>
<evidence type="ECO:0000259" key="23">
    <source>
        <dbReference type="PROSITE" id="PS50011"/>
    </source>
</evidence>
<dbReference type="FunFam" id="3.30.200.20:FF:000217">
    <property type="entry name" value="probable LRR receptor-like serine/threonine-protein kinase At1g53430"/>
    <property type="match status" value="1"/>
</dbReference>
<dbReference type="PANTHER" id="PTHR48006:SF68">
    <property type="entry name" value="PROTEIN KINASE DOMAIN-CONTAINING PROTEIN"/>
    <property type="match status" value="1"/>
</dbReference>
<evidence type="ECO:0000256" key="20">
    <source>
        <dbReference type="PROSITE-ProRule" id="PRU10141"/>
    </source>
</evidence>
<dbReference type="InterPro" id="IPR011009">
    <property type="entry name" value="Kinase-like_dom_sf"/>
</dbReference>
<keyword evidence="10" id="KW-0677">Repeat</keyword>
<protein>
    <recommendedName>
        <fullName evidence="3">non-specific serine/threonine protein kinase</fullName>
        <ecNumber evidence="3">2.7.11.1</ecNumber>
    </recommendedName>
</protein>
<evidence type="ECO:0000256" key="19">
    <source>
        <dbReference type="ARBA" id="ARBA00048679"/>
    </source>
</evidence>
<evidence type="ECO:0000256" key="5">
    <source>
        <dbReference type="ARBA" id="ARBA00022553"/>
    </source>
</evidence>
<dbReference type="PROSITE" id="PS50011">
    <property type="entry name" value="PROTEIN_KINASE_DOM"/>
    <property type="match status" value="1"/>
</dbReference>
<evidence type="ECO:0000256" key="1">
    <source>
        <dbReference type="ARBA" id="ARBA00004162"/>
    </source>
</evidence>
<keyword evidence="16" id="KW-0675">Receptor</keyword>
<dbReference type="FunFam" id="1.10.510.10:FF:000044">
    <property type="entry name" value="Putative LRR receptor-like serine/threonine-protein kinase"/>
    <property type="match status" value="1"/>
</dbReference>
<dbReference type="Gene3D" id="1.10.510.10">
    <property type="entry name" value="Transferase(Phosphotransferase) domain 1"/>
    <property type="match status" value="1"/>
</dbReference>
<keyword evidence="17" id="KW-0325">Glycoprotein</keyword>
<feature type="transmembrane region" description="Helical" evidence="21">
    <location>
        <begin position="619"/>
        <end position="641"/>
    </location>
</feature>
<dbReference type="GO" id="GO:0005886">
    <property type="term" value="C:plasma membrane"/>
    <property type="evidence" value="ECO:0007669"/>
    <property type="project" value="UniProtKB-SubCell"/>
</dbReference>
<evidence type="ECO:0000256" key="18">
    <source>
        <dbReference type="ARBA" id="ARBA00047899"/>
    </source>
</evidence>
<dbReference type="FunFam" id="2.60.120.430:FF:000004">
    <property type="entry name" value="Putative leucine-rich repeat receptor-like serine/threonine-protein kinase"/>
    <property type="match status" value="1"/>
</dbReference>
<feature type="transmembrane region" description="Helical" evidence="21">
    <location>
        <begin position="1007"/>
        <end position="1028"/>
    </location>
</feature>
<dbReference type="InterPro" id="IPR055414">
    <property type="entry name" value="LRR_R13L4/SHOC2-like"/>
</dbReference>
<evidence type="ECO:0000313" key="25">
    <source>
        <dbReference type="Proteomes" id="UP001210211"/>
    </source>
</evidence>
<accession>A0AAD5ZGN9</accession>
<evidence type="ECO:0000256" key="2">
    <source>
        <dbReference type="ARBA" id="ARBA00004479"/>
    </source>
</evidence>
<evidence type="ECO:0000313" key="24">
    <source>
        <dbReference type="EMBL" id="KAJ3697446.1"/>
    </source>
</evidence>
<dbReference type="Gene3D" id="3.80.10.10">
    <property type="entry name" value="Ribonuclease Inhibitor"/>
    <property type="match status" value="2"/>
</dbReference>
<dbReference type="AlphaFoldDB" id="A0AAD5ZGN9"/>
<sequence length="1048" mass="115388">MKESSFVLLVAFLVSAFWVASIDCATQNVTKLHPSEKKALMVIARKLGKKDWDFSVDPCSGKGNFKVPNSPKGSESSLNCTCAGSLSNSSFCHVSVLWLKGENLAGVLPPELSQLPYLEQLDLSRNVLTGTVPTEWSSMKLHILSLMGNKLSGSFPLVLAKITSLNNLSLEANNFQGPIPTEIGNLVNLQQLHLTSNKFTGELPSTLTKLTSLTDLRISSNNFSGRIPDFLKKMTKLEKLHMQGCLMKGPIPRGISQLKRLTDLRISDLIGNASTISFPDLSGMESMNKLILRNCSILGSIPPYIGEMEKLKQLDLSFNKLNGEIPTSSQDFAKVDFIFLTGNMLTGKIPPWVLTRLKVVDISYNNFAVGSGPTQCFGGSINAVESYSSEADKMPNVDPCLKRNFPCASNGKYSYELHINCGGKEVTVNGTKFEADTEPKGASTFFKDPKQNWAFSSSGNFLDNSVNADAYIVTNKSKLTMPNSELYMSARLSPLSLTYYGLCMYPGNYTVQLHFSEVVFVGNNTYSSLGERLFNVFIQGNLVLEEFNIAKSAGGPGKAVIKNFTTYVTDHTLEIRFYWAGRGTTSIPDRGVYGPLISAISVTPNFEPPPEPSSRRAPLFVVIGVPVLAFSVILLAIVICWRWRERNKSMYKDLRALDLQVGSFTLRQIKAATKNFDIANKIGEGGFGSVYKGLLSDGTVIAVKQLSSRSKQGNREFVNEIGMISGLRHANLVRLYGCCTEGNQLCLVYEYMENNCLARALFGTDEKLRLKLEWGTRQKICLDIARGLTYLHEESTIKIVHRDIKASNILLDKDLNAKISDFGLAKLNEDDHTHISTRIAGTIGYMAPEYAMRGYLTNKADVYSFGVVALEIVSGKSNTNYRPKDEFVYLLDWACVLLERGTLLELVDPSLGQEFSKEEALLMLNVALLCTNASPTLRPNMSQVVSLLEGRAPLQPLLSNVSPAKSAIGVGPVGVRRNFWQINPNESQSLSLNELCTDSSESLTETVLLVSCMALVQGIGIVLVNIVYTRKIIRFGALLPFSSDLYFK</sequence>
<dbReference type="EMBL" id="JAMRDG010000001">
    <property type="protein sequence ID" value="KAJ3697446.1"/>
    <property type="molecule type" value="Genomic_DNA"/>
</dbReference>
<evidence type="ECO:0000256" key="13">
    <source>
        <dbReference type="ARBA" id="ARBA00022840"/>
    </source>
</evidence>
<comment type="catalytic activity">
    <reaction evidence="18">
        <text>L-threonyl-[protein] + ATP = O-phospho-L-threonyl-[protein] + ADP + H(+)</text>
        <dbReference type="Rhea" id="RHEA:46608"/>
        <dbReference type="Rhea" id="RHEA-COMP:11060"/>
        <dbReference type="Rhea" id="RHEA-COMP:11605"/>
        <dbReference type="ChEBI" id="CHEBI:15378"/>
        <dbReference type="ChEBI" id="CHEBI:30013"/>
        <dbReference type="ChEBI" id="CHEBI:30616"/>
        <dbReference type="ChEBI" id="CHEBI:61977"/>
        <dbReference type="ChEBI" id="CHEBI:456216"/>
        <dbReference type="EC" id="2.7.11.1"/>
    </reaction>
</comment>
<evidence type="ECO:0000256" key="22">
    <source>
        <dbReference type="SAM" id="SignalP"/>
    </source>
</evidence>
<keyword evidence="4" id="KW-0723">Serine/threonine-protein kinase</keyword>
<dbReference type="InterPro" id="IPR001245">
    <property type="entry name" value="Ser-Thr/Tyr_kinase_cat_dom"/>
</dbReference>
<dbReference type="Pfam" id="PF11721">
    <property type="entry name" value="Malectin"/>
    <property type="match status" value="1"/>
</dbReference>
<comment type="subcellular location">
    <subcellularLocation>
        <location evidence="1">Cell membrane</location>
        <topology evidence="1">Single-pass membrane protein</topology>
    </subcellularLocation>
    <subcellularLocation>
        <location evidence="2">Membrane</location>
        <topology evidence="2">Single-pass type I membrane protein</topology>
    </subcellularLocation>
</comment>
<dbReference type="InterPro" id="IPR032675">
    <property type="entry name" value="LRR_dom_sf"/>
</dbReference>
<keyword evidence="5" id="KW-0597">Phosphoprotein</keyword>
<evidence type="ECO:0000256" key="11">
    <source>
        <dbReference type="ARBA" id="ARBA00022741"/>
    </source>
</evidence>
<name>A0AAD5ZGN9_9POAL</name>
<dbReference type="SUPFAM" id="SSF52058">
    <property type="entry name" value="L domain-like"/>
    <property type="match status" value="1"/>
</dbReference>
<dbReference type="Gene3D" id="2.60.120.430">
    <property type="entry name" value="Galactose-binding lectin"/>
    <property type="match status" value="1"/>
</dbReference>
<gene>
    <name evidence="24" type="ORF">LUZ61_001151</name>
</gene>
<keyword evidence="6" id="KW-0433">Leucine-rich repeat</keyword>
<dbReference type="InterPro" id="IPR017441">
    <property type="entry name" value="Protein_kinase_ATP_BS"/>
</dbReference>
<dbReference type="SUPFAM" id="SSF56112">
    <property type="entry name" value="Protein kinase-like (PK-like)"/>
    <property type="match status" value="1"/>
</dbReference>
<keyword evidence="9 22" id="KW-0732">Signal</keyword>
<proteinExistence type="predicted"/>
<comment type="caution">
    <text evidence="24">The sequence shown here is derived from an EMBL/GenBank/DDBJ whole genome shotgun (WGS) entry which is preliminary data.</text>
</comment>
<feature type="chain" id="PRO_5042210997" description="non-specific serine/threonine protein kinase" evidence="22">
    <location>
        <begin position="25"/>
        <end position="1048"/>
    </location>
</feature>
<evidence type="ECO:0000256" key="14">
    <source>
        <dbReference type="ARBA" id="ARBA00022989"/>
    </source>
</evidence>
<evidence type="ECO:0000256" key="6">
    <source>
        <dbReference type="ARBA" id="ARBA00022614"/>
    </source>
</evidence>
<keyword evidence="11 20" id="KW-0547">Nucleotide-binding</keyword>
<feature type="binding site" evidence="20">
    <location>
        <position position="704"/>
    </location>
    <ligand>
        <name>ATP</name>
        <dbReference type="ChEBI" id="CHEBI:30616"/>
    </ligand>
</feature>
<evidence type="ECO:0000256" key="12">
    <source>
        <dbReference type="ARBA" id="ARBA00022777"/>
    </source>
</evidence>
<keyword evidence="7" id="KW-0808">Transferase</keyword>
<dbReference type="EC" id="2.7.11.1" evidence="3"/>
<dbReference type="InterPro" id="IPR021720">
    <property type="entry name" value="Malectin_dom"/>
</dbReference>
<dbReference type="PROSITE" id="PS00108">
    <property type="entry name" value="PROTEIN_KINASE_ST"/>
    <property type="match status" value="1"/>
</dbReference>
<keyword evidence="8 21" id="KW-0812">Transmembrane</keyword>
<dbReference type="InterPro" id="IPR051824">
    <property type="entry name" value="LRR_Rcpt-Like_S/T_Kinase"/>
</dbReference>
<keyword evidence="25" id="KW-1185">Reference proteome</keyword>
<organism evidence="24 25">
    <name type="scientific">Rhynchospora tenuis</name>
    <dbReference type="NCBI Taxonomy" id="198213"/>
    <lineage>
        <taxon>Eukaryota</taxon>
        <taxon>Viridiplantae</taxon>
        <taxon>Streptophyta</taxon>
        <taxon>Embryophyta</taxon>
        <taxon>Tracheophyta</taxon>
        <taxon>Spermatophyta</taxon>
        <taxon>Magnoliopsida</taxon>
        <taxon>Liliopsida</taxon>
        <taxon>Poales</taxon>
        <taxon>Cyperaceae</taxon>
        <taxon>Cyperoideae</taxon>
        <taxon>Rhynchosporeae</taxon>
        <taxon>Rhynchospora</taxon>
    </lineage>
</organism>
<keyword evidence="13 20" id="KW-0067">ATP-binding</keyword>
<dbReference type="InterPro" id="IPR008271">
    <property type="entry name" value="Ser/Thr_kinase_AS"/>
</dbReference>
<keyword evidence="15 21" id="KW-0472">Membrane</keyword>
<evidence type="ECO:0000256" key="15">
    <source>
        <dbReference type="ARBA" id="ARBA00023136"/>
    </source>
</evidence>
<feature type="domain" description="Protein kinase" evidence="23">
    <location>
        <begin position="676"/>
        <end position="958"/>
    </location>
</feature>
<comment type="catalytic activity">
    <reaction evidence="19">
        <text>L-seryl-[protein] + ATP = O-phospho-L-seryl-[protein] + ADP + H(+)</text>
        <dbReference type="Rhea" id="RHEA:17989"/>
        <dbReference type="Rhea" id="RHEA-COMP:9863"/>
        <dbReference type="Rhea" id="RHEA-COMP:11604"/>
        <dbReference type="ChEBI" id="CHEBI:15378"/>
        <dbReference type="ChEBI" id="CHEBI:29999"/>
        <dbReference type="ChEBI" id="CHEBI:30616"/>
        <dbReference type="ChEBI" id="CHEBI:83421"/>
        <dbReference type="ChEBI" id="CHEBI:456216"/>
        <dbReference type="EC" id="2.7.11.1"/>
    </reaction>
</comment>
<dbReference type="PROSITE" id="PS00107">
    <property type="entry name" value="PROTEIN_KINASE_ATP"/>
    <property type="match status" value="1"/>
</dbReference>
<dbReference type="Pfam" id="PF23598">
    <property type="entry name" value="LRR_14"/>
    <property type="match status" value="1"/>
</dbReference>
<evidence type="ECO:0000256" key="4">
    <source>
        <dbReference type="ARBA" id="ARBA00022527"/>
    </source>
</evidence>
<dbReference type="CDD" id="cd14066">
    <property type="entry name" value="STKc_IRAK"/>
    <property type="match status" value="1"/>
</dbReference>
<keyword evidence="14 21" id="KW-1133">Transmembrane helix</keyword>